<dbReference type="Gene3D" id="2.60.40.420">
    <property type="entry name" value="Cupredoxins - blue copper proteins"/>
    <property type="match status" value="1"/>
</dbReference>
<dbReference type="Gene3D" id="1.10.760.10">
    <property type="entry name" value="Cytochrome c-like domain"/>
    <property type="match status" value="1"/>
</dbReference>
<evidence type="ECO:0000313" key="20">
    <source>
        <dbReference type="EMBL" id="GHD60019.1"/>
    </source>
</evidence>
<comment type="caution">
    <text evidence="20">The sequence shown here is derived from an EMBL/GenBank/DDBJ whole genome shotgun (WGS) entry which is preliminary data.</text>
</comment>
<evidence type="ECO:0000256" key="2">
    <source>
        <dbReference type="ARBA" id="ARBA00004459"/>
    </source>
</evidence>
<dbReference type="SUPFAM" id="SSF49503">
    <property type="entry name" value="Cupredoxins"/>
    <property type="match status" value="1"/>
</dbReference>
<keyword evidence="13" id="KW-0186">Copper</keyword>
<keyword evidence="12 16" id="KW-0408">Iron</keyword>
<evidence type="ECO:0000256" key="5">
    <source>
        <dbReference type="ARBA" id="ARBA00022448"/>
    </source>
</evidence>
<dbReference type="Pfam" id="PF00034">
    <property type="entry name" value="Cytochrom_C"/>
    <property type="match status" value="1"/>
</dbReference>
<dbReference type="Pfam" id="PF00116">
    <property type="entry name" value="COX2"/>
    <property type="match status" value="1"/>
</dbReference>
<protein>
    <recommendedName>
        <fullName evidence="4">cytochrome-c oxidase</fullName>
        <ecNumber evidence="4">7.1.1.9</ecNumber>
    </recommendedName>
</protein>
<keyword evidence="21" id="KW-1185">Reference proteome</keyword>
<dbReference type="CDD" id="cd13919">
    <property type="entry name" value="CuRO_HCO_II_like_5"/>
    <property type="match status" value="1"/>
</dbReference>
<dbReference type="InterPro" id="IPR045187">
    <property type="entry name" value="CcO_II"/>
</dbReference>
<evidence type="ECO:0000256" key="1">
    <source>
        <dbReference type="ARBA" id="ARBA00004141"/>
    </source>
</evidence>
<comment type="similarity">
    <text evidence="3">Belongs to the cytochrome c oxidase subunit 2 family.</text>
</comment>
<dbReference type="SUPFAM" id="SSF46626">
    <property type="entry name" value="Cytochrome c"/>
    <property type="match status" value="1"/>
</dbReference>
<evidence type="ECO:0000256" key="4">
    <source>
        <dbReference type="ARBA" id="ARBA00012949"/>
    </source>
</evidence>
<evidence type="ECO:0000256" key="11">
    <source>
        <dbReference type="ARBA" id="ARBA00022989"/>
    </source>
</evidence>
<feature type="transmembrane region" description="Helical" evidence="17">
    <location>
        <begin position="83"/>
        <end position="105"/>
    </location>
</feature>
<feature type="transmembrane region" description="Helical" evidence="17">
    <location>
        <begin position="41"/>
        <end position="62"/>
    </location>
</feature>
<dbReference type="InterPro" id="IPR036909">
    <property type="entry name" value="Cyt_c-like_dom_sf"/>
</dbReference>
<comment type="catalytic activity">
    <reaction evidence="15">
        <text>4 Fe(II)-[cytochrome c] + O2 + 8 H(+)(in) = 4 Fe(III)-[cytochrome c] + 2 H2O + 4 H(+)(out)</text>
        <dbReference type="Rhea" id="RHEA:11436"/>
        <dbReference type="Rhea" id="RHEA-COMP:10350"/>
        <dbReference type="Rhea" id="RHEA-COMP:14399"/>
        <dbReference type="ChEBI" id="CHEBI:15377"/>
        <dbReference type="ChEBI" id="CHEBI:15378"/>
        <dbReference type="ChEBI" id="CHEBI:15379"/>
        <dbReference type="ChEBI" id="CHEBI:29033"/>
        <dbReference type="ChEBI" id="CHEBI:29034"/>
        <dbReference type="EC" id="7.1.1.9"/>
    </reaction>
</comment>
<keyword evidence="5" id="KW-0813">Transport</keyword>
<dbReference type="PROSITE" id="PS50857">
    <property type="entry name" value="COX2_CUA"/>
    <property type="match status" value="1"/>
</dbReference>
<dbReference type="InterPro" id="IPR036257">
    <property type="entry name" value="Cyt_c_oxidase_su2_TM_sf"/>
</dbReference>
<sequence>MALAIALIALVISAVLFHVFSPWWYTPLASNWALIDTTLSITLLITGAVFIAVNIFIAWCIVRFRQRDGHRATVQQDNRKLEHWLIGLTALGIAAMLAPGLFVYADLIHAPPKAAVIEAIGQQWQWRFRLPGPDGQLGSTDVRFISPTNPFGLNPADPRGQDDILINAPEVHLPVNQPVKILLRSQDVLHDFFVQPFRTRMNMVPGMVTSFWLTPTRTGRYEILCAQLCGVGHFNMRGYVVVDDEAAYQVWLDKQRVTLASATVNTRPLAPPISGTSPVNALASQGQSLAQSKGCVACHSPTTAAGVGPGWQGLYGKHERLAGGASALVDDAYLREAITSPNSKRVEGFQPVMPKIELNDQEVNALIAYIKSLSAKPAATTARQ</sequence>
<evidence type="ECO:0000256" key="13">
    <source>
        <dbReference type="ARBA" id="ARBA00023008"/>
    </source>
</evidence>
<dbReference type="PANTHER" id="PTHR22888:SF9">
    <property type="entry name" value="CYTOCHROME C OXIDASE SUBUNIT 2"/>
    <property type="match status" value="1"/>
</dbReference>
<gene>
    <name evidence="20" type="ORF">GCM10007350_12320</name>
</gene>
<evidence type="ECO:0000256" key="9">
    <source>
        <dbReference type="ARBA" id="ARBA00022967"/>
    </source>
</evidence>
<dbReference type="PROSITE" id="PS00078">
    <property type="entry name" value="COX2"/>
    <property type="match status" value="1"/>
</dbReference>
<keyword evidence="8 16" id="KW-0479">Metal-binding</keyword>
<evidence type="ECO:0000313" key="21">
    <source>
        <dbReference type="Proteomes" id="UP000604737"/>
    </source>
</evidence>
<dbReference type="Gene3D" id="1.10.287.90">
    <property type="match status" value="1"/>
</dbReference>
<evidence type="ECO:0000256" key="17">
    <source>
        <dbReference type="SAM" id="Phobius"/>
    </source>
</evidence>
<dbReference type="RefSeq" id="WP_189459307.1">
    <property type="nucleotide sequence ID" value="NZ_BMYO01000003.1"/>
</dbReference>
<accession>A0ABQ3H0M8</accession>
<evidence type="ECO:0000256" key="10">
    <source>
        <dbReference type="ARBA" id="ARBA00022982"/>
    </source>
</evidence>
<dbReference type="EC" id="7.1.1.9" evidence="4"/>
<dbReference type="InterPro" id="IPR009056">
    <property type="entry name" value="Cyt_c-like_dom"/>
</dbReference>
<comment type="subcellular location">
    <subcellularLocation>
        <location evidence="2">Cell outer membrane</location>
        <topology evidence="2">Lipid-anchor</topology>
    </subcellularLocation>
    <subcellularLocation>
        <location evidence="1">Membrane</location>
        <topology evidence="1">Multi-pass membrane protein</topology>
    </subcellularLocation>
</comment>
<keyword evidence="6 16" id="KW-0349">Heme</keyword>
<keyword evidence="14 17" id="KW-0472">Membrane</keyword>
<evidence type="ECO:0000256" key="14">
    <source>
        <dbReference type="ARBA" id="ARBA00023136"/>
    </source>
</evidence>
<evidence type="ECO:0000256" key="3">
    <source>
        <dbReference type="ARBA" id="ARBA00007866"/>
    </source>
</evidence>
<dbReference type="PANTHER" id="PTHR22888">
    <property type="entry name" value="CYTOCHROME C OXIDASE, SUBUNIT II"/>
    <property type="match status" value="1"/>
</dbReference>
<keyword evidence="11 17" id="KW-1133">Transmembrane helix</keyword>
<dbReference type="InterPro" id="IPR002429">
    <property type="entry name" value="CcO_II-like_C"/>
</dbReference>
<keyword evidence="10" id="KW-0249">Electron transport</keyword>
<keyword evidence="9" id="KW-1278">Translocase</keyword>
<proteinExistence type="inferred from homology"/>
<evidence type="ECO:0000256" key="6">
    <source>
        <dbReference type="ARBA" id="ARBA00022617"/>
    </source>
</evidence>
<dbReference type="InterPro" id="IPR001505">
    <property type="entry name" value="Copper_CuA"/>
</dbReference>
<dbReference type="InterPro" id="IPR008972">
    <property type="entry name" value="Cupredoxin"/>
</dbReference>
<evidence type="ECO:0000256" key="8">
    <source>
        <dbReference type="ARBA" id="ARBA00022723"/>
    </source>
</evidence>
<reference evidence="21" key="1">
    <citation type="journal article" date="2019" name="Int. J. Syst. Evol. Microbiol.">
        <title>The Global Catalogue of Microorganisms (GCM) 10K type strain sequencing project: providing services to taxonomists for standard genome sequencing and annotation.</title>
        <authorList>
            <consortium name="The Broad Institute Genomics Platform"/>
            <consortium name="The Broad Institute Genome Sequencing Center for Infectious Disease"/>
            <person name="Wu L."/>
            <person name="Ma J."/>
        </authorList>
    </citation>
    <scope>NUCLEOTIDE SEQUENCE [LARGE SCALE GENOMIC DNA]</scope>
    <source>
        <strain evidence="21">KCTC 23701</strain>
    </source>
</reference>
<evidence type="ECO:0000259" key="18">
    <source>
        <dbReference type="PROSITE" id="PS50857"/>
    </source>
</evidence>
<dbReference type="PROSITE" id="PS51007">
    <property type="entry name" value="CYTC"/>
    <property type="match status" value="1"/>
</dbReference>
<organism evidence="20 21">
    <name type="scientific">Jeongeupia chitinilytica</name>
    <dbReference type="NCBI Taxonomy" id="1041641"/>
    <lineage>
        <taxon>Bacteria</taxon>
        <taxon>Pseudomonadati</taxon>
        <taxon>Pseudomonadota</taxon>
        <taxon>Betaproteobacteria</taxon>
        <taxon>Neisseriales</taxon>
        <taxon>Chitinibacteraceae</taxon>
        <taxon>Jeongeupia</taxon>
    </lineage>
</organism>
<dbReference type="Proteomes" id="UP000604737">
    <property type="component" value="Unassembled WGS sequence"/>
</dbReference>
<evidence type="ECO:0000256" key="12">
    <source>
        <dbReference type="ARBA" id="ARBA00023004"/>
    </source>
</evidence>
<evidence type="ECO:0000256" key="16">
    <source>
        <dbReference type="PROSITE-ProRule" id="PRU00433"/>
    </source>
</evidence>
<evidence type="ECO:0000256" key="15">
    <source>
        <dbReference type="ARBA" id="ARBA00047816"/>
    </source>
</evidence>
<keyword evidence="7 17" id="KW-0812">Transmembrane</keyword>
<feature type="domain" description="Cytochrome c" evidence="19">
    <location>
        <begin position="281"/>
        <end position="374"/>
    </location>
</feature>
<evidence type="ECO:0000256" key="7">
    <source>
        <dbReference type="ARBA" id="ARBA00022692"/>
    </source>
</evidence>
<name>A0ABQ3H0M8_9NEIS</name>
<feature type="domain" description="Cytochrome oxidase subunit II copper A binding" evidence="18">
    <location>
        <begin position="112"/>
        <end position="254"/>
    </location>
</feature>
<dbReference type="EMBL" id="BMYO01000003">
    <property type="protein sequence ID" value="GHD60019.1"/>
    <property type="molecule type" value="Genomic_DNA"/>
</dbReference>
<evidence type="ECO:0000259" key="19">
    <source>
        <dbReference type="PROSITE" id="PS51007"/>
    </source>
</evidence>